<dbReference type="PANTHER" id="PTHR37542:SF3">
    <property type="entry name" value="PRION-INHIBITION AND PROPAGATION HELO DOMAIN-CONTAINING PROTEIN"/>
    <property type="match status" value="1"/>
</dbReference>
<evidence type="ECO:0008006" key="5">
    <source>
        <dbReference type="Google" id="ProtNLM"/>
    </source>
</evidence>
<feature type="domain" description="Prion-inhibition and propagation HeLo" evidence="1">
    <location>
        <begin position="29"/>
        <end position="208"/>
    </location>
</feature>
<dbReference type="Proteomes" id="UP000813461">
    <property type="component" value="Unassembled WGS sequence"/>
</dbReference>
<dbReference type="Pfam" id="PF24476">
    <property type="entry name" value="DUF7580"/>
    <property type="match status" value="1"/>
</dbReference>
<dbReference type="EMBL" id="JAGMVJ010000010">
    <property type="protein sequence ID" value="KAH7086834.1"/>
    <property type="molecule type" value="Genomic_DNA"/>
</dbReference>
<dbReference type="Gene3D" id="1.10.510.10">
    <property type="entry name" value="Transferase(Phosphotransferase) domain 1"/>
    <property type="match status" value="1"/>
</dbReference>
<keyword evidence="4" id="KW-1185">Reference proteome</keyword>
<reference evidence="3" key="1">
    <citation type="journal article" date="2021" name="Nat. Commun.">
        <title>Genetic determinants of endophytism in the Arabidopsis root mycobiome.</title>
        <authorList>
            <person name="Mesny F."/>
            <person name="Miyauchi S."/>
            <person name="Thiergart T."/>
            <person name="Pickel B."/>
            <person name="Atanasova L."/>
            <person name="Karlsson M."/>
            <person name="Huettel B."/>
            <person name="Barry K.W."/>
            <person name="Haridas S."/>
            <person name="Chen C."/>
            <person name="Bauer D."/>
            <person name="Andreopoulos W."/>
            <person name="Pangilinan J."/>
            <person name="LaButti K."/>
            <person name="Riley R."/>
            <person name="Lipzen A."/>
            <person name="Clum A."/>
            <person name="Drula E."/>
            <person name="Henrissat B."/>
            <person name="Kohler A."/>
            <person name="Grigoriev I.V."/>
            <person name="Martin F.M."/>
            <person name="Hacquard S."/>
        </authorList>
    </citation>
    <scope>NUCLEOTIDE SEQUENCE</scope>
    <source>
        <strain evidence="3">MPI-SDFR-AT-0120</strain>
    </source>
</reference>
<comment type="caution">
    <text evidence="3">The sequence shown here is derived from an EMBL/GenBank/DDBJ whole genome shotgun (WGS) entry which is preliminary data.</text>
</comment>
<proteinExistence type="predicted"/>
<dbReference type="SUPFAM" id="SSF56112">
    <property type="entry name" value="Protein kinase-like (PK-like)"/>
    <property type="match status" value="1"/>
</dbReference>
<gene>
    <name evidence="3" type="ORF">FB567DRAFT_52386</name>
</gene>
<dbReference type="InterPro" id="IPR029498">
    <property type="entry name" value="HeLo_dom"/>
</dbReference>
<dbReference type="AlphaFoldDB" id="A0A8K0R7E5"/>
<dbReference type="Pfam" id="PF14479">
    <property type="entry name" value="HeLo"/>
    <property type="match status" value="1"/>
</dbReference>
<dbReference type="OrthoDB" id="1911848at2759"/>
<accession>A0A8K0R7E5</accession>
<evidence type="ECO:0000259" key="2">
    <source>
        <dbReference type="Pfam" id="PF24476"/>
    </source>
</evidence>
<dbReference type="Gene3D" id="1.20.120.1020">
    <property type="entry name" value="Prion-inhibition and propagation, HeLo domain"/>
    <property type="match status" value="1"/>
</dbReference>
<evidence type="ECO:0000313" key="4">
    <source>
        <dbReference type="Proteomes" id="UP000813461"/>
    </source>
</evidence>
<sequence>MPVLETLAFAIGTSGLLPVIKAGFRIALAIHEIDSIPSNVISYHTKLDIESIRFIQWLENVFGTTIYDQEDSFDPFTADLPKSLEAESILDIKPAIYQALWEVQTLLREVGEIFKDLGIKVKEPFGRVPDTSKPKLEKDAVQAQRTEMKKSVLKKLSITQKLGYNITTHKRSPGERLERLHESLEAWNSKLEGLVGRQRENIDRAVVMSRAIGRRSQSDLLDVMQNMVFPKSPELSDGARFKLDRLQILGDNSLKLVERTDPGMWSPPTDRSSNRKMQTMNTDQGLSSVIVEWKATDSQLSSEQKKIPMKRMAMLATILRHEDKPAGLRSLDCIGWTTQMTTVENFGLIYKMPDFAQRGSKPTGLDAAFTKLTPTLPERFQLATTLALAMLEYHCMEWVHKAFFSSNVLLFKGQNGELVLSKPYISGFEYSRPDDPQQVTLPNDVQGRLKFDCRQHPDVFRGRDDYRYSRKYDFYSLGFVLLEIALWRRVREDIVRTSVMNPDNALEVLNSIAGDVGHRMGSKYRNAVVACLNWDDEDEDIDQFYLKVVQPLTTCQCGMR</sequence>
<evidence type="ECO:0000313" key="3">
    <source>
        <dbReference type="EMBL" id="KAH7086834.1"/>
    </source>
</evidence>
<dbReference type="PANTHER" id="PTHR37542">
    <property type="entry name" value="HELO DOMAIN-CONTAINING PROTEIN-RELATED"/>
    <property type="match status" value="1"/>
</dbReference>
<dbReference type="InterPro" id="IPR011009">
    <property type="entry name" value="Kinase-like_dom_sf"/>
</dbReference>
<protein>
    <recommendedName>
        <fullName evidence="5">Protein kinase domain-containing protein</fullName>
    </recommendedName>
</protein>
<organism evidence="3 4">
    <name type="scientific">Paraphoma chrysanthemicola</name>
    <dbReference type="NCBI Taxonomy" id="798071"/>
    <lineage>
        <taxon>Eukaryota</taxon>
        <taxon>Fungi</taxon>
        <taxon>Dikarya</taxon>
        <taxon>Ascomycota</taxon>
        <taxon>Pezizomycotina</taxon>
        <taxon>Dothideomycetes</taxon>
        <taxon>Pleosporomycetidae</taxon>
        <taxon>Pleosporales</taxon>
        <taxon>Pleosporineae</taxon>
        <taxon>Phaeosphaeriaceae</taxon>
        <taxon>Paraphoma</taxon>
    </lineage>
</organism>
<evidence type="ECO:0000259" key="1">
    <source>
        <dbReference type="Pfam" id="PF14479"/>
    </source>
</evidence>
<dbReference type="InterPro" id="IPR038305">
    <property type="entry name" value="HeLo_sf"/>
</dbReference>
<feature type="domain" description="DUF7580" evidence="2">
    <location>
        <begin position="375"/>
        <end position="536"/>
    </location>
</feature>
<name>A0A8K0R7E5_9PLEO</name>
<dbReference type="InterPro" id="IPR056002">
    <property type="entry name" value="DUF7580"/>
</dbReference>